<gene>
    <name evidence="3" type="ORF">SS50377_13101</name>
    <name evidence="4" type="ORF">SS50377_22952</name>
</gene>
<dbReference type="VEuPathDB" id="GiardiaDB:SS50377_22952"/>
<protein>
    <submittedName>
        <fullName evidence="3">Uncharacterized protein</fullName>
    </submittedName>
</protein>
<organism evidence="3">
    <name type="scientific">Spironucleus salmonicida</name>
    <dbReference type="NCBI Taxonomy" id="348837"/>
    <lineage>
        <taxon>Eukaryota</taxon>
        <taxon>Metamonada</taxon>
        <taxon>Diplomonadida</taxon>
        <taxon>Hexamitidae</taxon>
        <taxon>Hexamitinae</taxon>
        <taxon>Spironucleus</taxon>
    </lineage>
</organism>
<sequence length="1461" mass="168249">MLTNNELYLATRPKSRLQATHRPESPTHAFKLTQITQQTALNNSLNIQTTTQPEETTHSAISLYVSAAAEALNSIEALDPTAALTIKKVLDFLTSDERLSVKEIDAARRQAENYRKELLKTQEKLVYLQSDNAKNIEIVQIGVQKLQIQQEAIKKLERDQMMTDQEMTQLNVTNARIMDSLQTAQNEVLDLRQKRDSAARHSTLTVSQGVQLRTRYEDLLRQVAELKNSLIYEQQKNSGADRNESGFRQQIQLLESTISLQEEKRKALFLETLNSNSQSENFISQLLFMLQSLGFDCKPDAFKEDGVILLKRFIAKIQGSRQAIIRQMNVSGQFRDENSVESSVCGGEQEGEQQEGSEERNEEGSENGAKRKKLGKSKLVKGKRERALKEKPVKISSKNQAVQTRKLIGKKEATYKELEIDISSAPSLEVLAAELSNLGDSERETLKNNQIFIENDNLKAEIRKYFVPYKKYYKLKQQKESSNDQVSVEQIKLLKRQYTLNNLNIVSQLENCGLTKNQINEIAAIMKMSKQDIQEAGFSSYAEFQSVKLAELATAKTEILPLSTEPIYSENQTHRHTLTNPVICIPQIALKTAHEADSDSDSAQKLPQNDKKIATNYVFKVTEEVQVDSFKDFIKCICVHCKQNVKHENIAEVLSADENGSRTEAKMVDFRAPEAEARQLLVDKKQKITILQAYLGKIGAEKRKLQGVMQGFMKAAFLTKRDLEEQSSLEVKIQDLQAYEDAIQTELRSFEKKVGRHLGVFGKDQKSAEFLAVGVNQFNNSESSVISDIHNKVFSKQTIMKVQRPLRNLSEQLVLEVQETTLQDNSSQQQIMGDLLQVNKLQIDQQNSLENIDVQSQIMQANSVITTCDTIQQRFDNLRKPRQIKQEVNLVNEDYVPYINEDHQPLDPIQIQTDIRKLLMSKRPLNYPAQSVIAHGNSLQAFQQELHNSVNFYQIKQDGSYINPFKKLVEDKLMQGNIIDNKKRISMLQNKISLKKLIQFQLKKQEAKIKLLQNPELSMRSTADNQHQQSDYMQQLSQSTRKQTFELIRSLSPKKSKIVFEIQTKFLFNGTPNVFSSLCTNLSDISSIHIRSFQKNTQQAEEFVNNFFKSNQILPYHVLIADKNKSNKILPKIKSKIYYILEHEYYKKFMSFAQKDRKFIICEDTSEIKIISWILNLINQFLNEISYEITRNLNELTRLDSLPIDLILENYLERNYGLQDIIQKYKYNFVINLVFYYQQNSAIELAFLIFTKQLSPQNCVFIVFCINQLDKENYKKQEAFDFSNFIFPQLLSIQVQQLEDNISSSIKDNSINKYKLILILLTFFQSQKHQLFNFIIETVDDEIHIQDAEIILHKALPYVPRGQIYDHLIEKQSITKIYILSLICQVKPVTVNIIHSCADKMASLEKYLSTFIDQVNGEKVTKLEALRSSFYMYLESKNEIGCYIFCEQYWIEVVLQGFGIK</sequence>
<keyword evidence="5" id="KW-1185">Reference proteome</keyword>
<proteinExistence type="predicted"/>
<evidence type="ECO:0000313" key="4">
    <source>
        <dbReference type="EMBL" id="KAH0575323.1"/>
    </source>
</evidence>
<feature type="region of interest" description="Disordered" evidence="2">
    <location>
        <begin position="336"/>
        <end position="377"/>
    </location>
</feature>
<name>V6LRH0_9EUKA</name>
<feature type="coiled-coil region" evidence="1">
    <location>
        <begin position="174"/>
        <end position="229"/>
    </location>
</feature>
<accession>V6LRH0</accession>
<reference evidence="3 4" key="1">
    <citation type="journal article" date="2014" name="PLoS Genet.">
        <title>The Genome of Spironucleus salmonicida Highlights a Fish Pathogen Adapted to Fluctuating Environments.</title>
        <authorList>
            <person name="Xu F."/>
            <person name="Jerlstrom-Hultqvist J."/>
            <person name="Einarsson E."/>
            <person name="Astvaldsson A."/>
            <person name="Svard S.G."/>
            <person name="Andersson J.O."/>
        </authorList>
    </citation>
    <scope>NUCLEOTIDE SEQUENCE</scope>
    <source>
        <strain evidence="4">ATCC 50377</strain>
    </source>
</reference>
<evidence type="ECO:0000313" key="3">
    <source>
        <dbReference type="EMBL" id="EST46863.1"/>
    </source>
</evidence>
<dbReference type="Proteomes" id="UP000018208">
    <property type="component" value="Unassembled WGS sequence"/>
</dbReference>
<keyword evidence="1" id="KW-0175">Coiled coil</keyword>
<feature type="coiled-coil region" evidence="1">
    <location>
        <begin position="104"/>
        <end position="131"/>
    </location>
</feature>
<evidence type="ECO:0000256" key="2">
    <source>
        <dbReference type="SAM" id="MobiDB-lite"/>
    </source>
</evidence>
<dbReference type="EMBL" id="KI546058">
    <property type="protein sequence ID" value="EST46863.1"/>
    <property type="molecule type" value="Genomic_DNA"/>
</dbReference>
<evidence type="ECO:0000313" key="5">
    <source>
        <dbReference type="Proteomes" id="UP000018208"/>
    </source>
</evidence>
<evidence type="ECO:0000256" key="1">
    <source>
        <dbReference type="SAM" id="Coils"/>
    </source>
</evidence>
<dbReference type="EMBL" id="AUWU02000003">
    <property type="protein sequence ID" value="KAH0575323.1"/>
    <property type="molecule type" value="Genomic_DNA"/>
</dbReference>
<reference evidence="4" key="2">
    <citation type="submission" date="2020-12" db="EMBL/GenBank/DDBJ databases">
        <title>New Spironucleus salmonicida genome in near-complete chromosomes.</title>
        <authorList>
            <person name="Xu F."/>
            <person name="Kurt Z."/>
            <person name="Jimenez-Gonzalez A."/>
            <person name="Astvaldsson A."/>
            <person name="Andersson J.O."/>
            <person name="Svard S.G."/>
        </authorList>
    </citation>
    <scope>NUCLEOTIDE SEQUENCE</scope>
    <source>
        <strain evidence="4">ATCC 50377</strain>
    </source>
</reference>